<proteinExistence type="predicted"/>
<evidence type="ECO:0000313" key="2">
    <source>
        <dbReference type="Proteomes" id="UP001564626"/>
    </source>
</evidence>
<protein>
    <submittedName>
        <fullName evidence="1">Imm1 family immunity protein</fullName>
    </submittedName>
</protein>
<name>A0ABV4CGR1_9PSEU</name>
<dbReference type="RefSeq" id="WP_345365681.1">
    <property type="nucleotide sequence ID" value="NZ_BAABII010000016.1"/>
</dbReference>
<evidence type="ECO:0000313" key="1">
    <source>
        <dbReference type="EMBL" id="MEY8040277.1"/>
    </source>
</evidence>
<accession>A0ABV4CGR1</accession>
<dbReference type="Proteomes" id="UP001564626">
    <property type="component" value="Unassembled WGS sequence"/>
</dbReference>
<sequence>MTTNADGFSGTTPAFDLRTLPEGIDLVAIMRGEIEGNPGTAPCWVVSDGDDFPVLTVGLRREVGALLWDHGTTAFRPVDGTNDEDADYFLGNRDHSPFPPRTELPIDLVLTAVREYARTGERPTCVEWEELT</sequence>
<dbReference type="EMBL" id="JBGEHV010000019">
    <property type="protein sequence ID" value="MEY8040277.1"/>
    <property type="molecule type" value="Genomic_DNA"/>
</dbReference>
<keyword evidence="2" id="KW-1185">Reference proteome</keyword>
<reference evidence="1 2" key="1">
    <citation type="submission" date="2024-08" db="EMBL/GenBank/DDBJ databases">
        <title>Genome mining of Saccharopolyspora cebuensis PGLac3 from Nigerian medicinal plant.</title>
        <authorList>
            <person name="Ezeobiora C.E."/>
            <person name="Igbokwe N.H."/>
            <person name="Amin D.H."/>
            <person name="Mendie U.E."/>
        </authorList>
    </citation>
    <scope>NUCLEOTIDE SEQUENCE [LARGE SCALE GENOMIC DNA]</scope>
    <source>
        <strain evidence="1 2">PGLac3</strain>
    </source>
</reference>
<dbReference type="InterPro" id="IPR025680">
    <property type="entry name" value="DddI"/>
</dbReference>
<gene>
    <name evidence="1" type="ORF">AB8O55_12805</name>
</gene>
<organism evidence="1 2">
    <name type="scientific">Saccharopolyspora cebuensis</name>
    <dbReference type="NCBI Taxonomy" id="418759"/>
    <lineage>
        <taxon>Bacteria</taxon>
        <taxon>Bacillati</taxon>
        <taxon>Actinomycetota</taxon>
        <taxon>Actinomycetes</taxon>
        <taxon>Pseudonocardiales</taxon>
        <taxon>Pseudonocardiaceae</taxon>
        <taxon>Saccharopolyspora</taxon>
    </lineage>
</organism>
<dbReference type="Pfam" id="PF14430">
    <property type="entry name" value="Imm1"/>
    <property type="match status" value="1"/>
</dbReference>
<comment type="caution">
    <text evidence="1">The sequence shown here is derived from an EMBL/GenBank/DDBJ whole genome shotgun (WGS) entry which is preliminary data.</text>
</comment>